<comment type="caution">
    <text evidence="6">The sequence shown here is derived from an EMBL/GenBank/DDBJ whole genome shotgun (WGS) entry which is preliminary data.</text>
</comment>
<evidence type="ECO:0000313" key="7">
    <source>
        <dbReference type="Proteomes" id="UP000789572"/>
    </source>
</evidence>
<accession>A0A9N9F678</accession>
<sequence>MAEFHLEDAFRHKLVKFIPYTELENLTRVDSGKFGSVQTAYWHKSRKTVAVKRLYSFEQNDTTSQKFVHELKIQKRVEYHDRIIRILGVSQGGNLKSYLAQKHSTLTWNDKLKIAYGIADALKCLHDEDIVHCDLHSKNILIDNGEPKIADLVFPEALTV</sequence>
<evidence type="ECO:0000256" key="4">
    <source>
        <dbReference type="ARBA" id="ARBA00022840"/>
    </source>
</evidence>
<dbReference type="PANTHER" id="PTHR44329">
    <property type="entry name" value="SERINE/THREONINE-PROTEIN KINASE TNNI3K-RELATED"/>
    <property type="match status" value="1"/>
</dbReference>
<keyword evidence="4" id="KW-0067">ATP-binding</keyword>
<dbReference type="EMBL" id="CAJVPJ010000325">
    <property type="protein sequence ID" value="CAG8511942.1"/>
    <property type="molecule type" value="Genomic_DNA"/>
</dbReference>
<protein>
    <submittedName>
        <fullName evidence="6">7487_t:CDS:1</fullName>
    </submittedName>
</protein>
<keyword evidence="3" id="KW-0418">Kinase</keyword>
<evidence type="ECO:0000256" key="3">
    <source>
        <dbReference type="ARBA" id="ARBA00022777"/>
    </source>
</evidence>
<keyword evidence="1" id="KW-0808">Transferase</keyword>
<organism evidence="6 7">
    <name type="scientific">Paraglomus occultum</name>
    <dbReference type="NCBI Taxonomy" id="144539"/>
    <lineage>
        <taxon>Eukaryota</taxon>
        <taxon>Fungi</taxon>
        <taxon>Fungi incertae sedis</taxon>
        <taxon>Mucoromycota</taxon>
        <taxon>Glomeromycotina</taxon>
        <taxon>Glomeromycetes</taxon>
        <taxon>Paraglomerales</taxon>
        <taxon>Paraglomeraceae</taxon>
        <taxon>Paraglomus</taxon>
    </lineage>
</organism>
<dbReference type="SUPFAM" id="SSF56112">
    <property type="entry name" value="Protein kinase-like (PK-like)"/>
    <property type="match status" value="1"/>
</dbReference>
<dbReference type="InterPro" id="IPR001245">
    <property type="entry name" value="Ser-Thr/Tyr_kinase_cat_dom"/>
</dbReference>
<dbReference type="PANTHER" id="PTHR44329:SF288">
    <property type="entry name" value="MITOGEN-ACTIVATED PROTEIN KINASE KINASE KINASE 20"/>
    <property type="match status" value="1"/>
</dbReference>
<dbReference type="OrthoDB" id="10261027at2759"/>
<dbReference type="Proteomes" id="UP000789572">
    <property type="component" value="Unassembled WGS sequence"/>
</dbReference>
<dbReference type="InterPro" id="IPR011009">
    <property type="entry name" value="Kinase-like_dom_sf"/>
</dbReference>
<gene>
    <name evidence="6" type="ORF">POCULU_LOCUS3118</name>
</gene>
<proteinExistence type="predicted"/>
<dbReference type="InterPro" id="IPR051681">
    <property type="entry name" value="Ser/Thr_Kinases-Pseudokinases"/>
</dbReference>
<keyword evidence="7" id="KW-1185">Reference proteome</keyword>
<dbReference type="Pfam" id="PF07714">
    <property type="entry name" value="PK_Tyr_Ser-Thr"/>
    <property type="match status" value="1"/>
</dbReference>
<evidence type="ECO:0000259" key="5">
    <source>
        <dbReference type="PROSITE" id="PS50011"/>
    </source>
</evidence>
<dbReference type="GO" id="GO:0005524">
    <property type="term" value="F:ATP binding"/>
    <property type="evidence" value="ECO:0007669"/>
    <property type="project" value="UniProtKB-KW"/>
</dbReference>
<keyword evidence="2" id="KW-0547">Nucleotide-binding</keyword>
<evidence type="ECO:0000313" key="6">
    <source>
        <dbReference type="EMBL" id="CAG8511942.1"/>
    </source>
</evidence>
<evidence type="ECO:0000256" key="2">
    <source>
        <dbReference type="ARBA" id="ARBA00022741"/>
    </source>
</evidence>
<dbReference type="InterPro" id="IPR000719">
    <property type="entry name" value="Prot_kinase_dom"/>
</dbReference>
<dbReference type="PROSITE" id="PS50011">
    <property type="entry name" value="PROTEIN_KINASE_DOM"/>
    <property type="match status" value="1"/>
</dbReference>
<dbReference type="GO" id="GO:0004674">
    <property type="term" value="F:protein serine/threonine kinase activity"/>
    <property type="evidence" value="ECO:0007669"/>
    <property type="project" value="TreeGrafter"/>
</dbReference>
<feature type="domain" description="Protein kinase" evidence="5">
    <location>
        <begin position="23"/>
        <end position="160"/>
    </location>
</feature>
<reference evidence="6" key="1">
    <citation type="submission" date="2021-06" db="EMBL/GenBank/DDBJ databases">
        <authorList>
            <person name="Kallberg Y."/>
            <person name="Tangrot J."/>
            <person name="Rosling A."/>
        </authorList>
    </citation>
    <scope>NUCLEOTIDE SEQUENCE</scope>
    <source>
        <strain evidence="6">IA702</strain>
    </source>
</reference>
<dbReference type="AlphaFoldDB" id="A0A9N9F678"/>
<evidence type="ECO:0000256" key="1">
    <source>
        <dbReference type="ARBA" id="ARBA00022679"/>
    </source>
</evidence>
<dbReference type="Gene3D" id="1.10.510.10">
    <property type="entry name" value="Transferase(Phosphotransferase) domain 1"/>
    <property type="match status" value="1"/>
</dbReference>
<name>A0A9N9F678_9GLOM</name>